<protein>
    <submittedName>
        <fullName evidence="3">Molybdenum cofactor cytidylyltransferase</fullName>
    </submittedName>
</protein>
<dbReference type="InterPro" id="IPR029044">
    <property type="entry name" value="Nucleotide-diphossugar_trans"/>
</dbReference>
<dbReference type="Gene3D" id="3.90.550.10">
    <property type="entry name" value="Spore Coat Polysaccharide Biosynthesis Protein SpsA, Chain A"/>
    <property type="match status" value="1"/>
</dbReference>
<keyword evidence="1" id="KW-0460">Magnesium</keyword>
<dbReference type="Pfam" id="PF12804">
    <property type="entry name" value="NTP_transf_3"/>
    <property type="match status" value="1"/>
</dbReference>
<organism evidence="3 4">
    <name type="scientific">Microvirga subterranea</name>
    <dbReference type="NCBI Taxonomy" id="186651"/>
    <lineage>
        <taxon>Bacteria</taxon>
        <taxon>Pseudomonadati</taxon>
        <taxon>Pseudomonadota</taxon>
        <taxon>Alphaproteobacteria</taxon>
        <taxon>Hyphomicrobiales</taxon>
        <taxon>Methylobacteriaceae</taxon>
        <taxon>Microvirga</taxon>
    </lineage>
</organism>
<dbReference type="CDD" id="cd04182">
    <property type="entry name" value="GT_2_like_f"/>
    <property type="match status" value="1"/>
</dbReference>
<dbReference type="InterPro" id="IPR025877">
    <property type="entry name" value="MobA-like_NTP_Trfase"/>
</dbReference>
<dbReference type="GO" id="GO:0016779">
    <property type="term" value="F:nucleotidyltransferase activity"/>
    <property type="evidence" value="ECO:0007669"/>
    <property type="project" value="UniProtKB-KW"/>
</dbReference>
<evidence type="ECO:0000259" key="2">
    <source>
        <dbReference type="Pfam" id="PF12804"/>
    </source>
</evidence>
<dbReference type="Proteomes" id="UP000254925">
    <property type="component" value="Unassembled WGS sequence"/>
</dbReference>
<dbReference type="OrthoDB" id="9779263at2"/>
<accession>A0A370HU00</accession>
<dbReference type="PANTHER" id="PTHR43777:SF1">
    <property type="entry name" value="MOLYBDENUM COFACTOR CYTIDYLYLTRANSFERASE"/>
    <property type="match status" value="1"/>
</dbReference>
<reference evidence="3 4" key="1">
    <citation type="submission" date="2018-07" db="EMBL/GenBank/DDBJ databases">
        <title>Genomic Encyclopedia of Type Strains, Phase IV (KMG-IV): sequencing the most valuable type-strain genomes for metagenomic binning, comparative biology and taxonomic classification.</title>
        <authorList>
            <person name="Goeker M."/>
        </authorList>
    </citation>
    <scope>NUCLEOTIDE SEQUENCE [LARGE SCALE GENOMIC DNA]</scope>
    <source>
        <strain evidence="3 4">DSM 14364</strain>
    </source>
</reference>
<dbReference type="SUPFAM" id="SSF53448">
    <property type="entry name" value="Nucleotide-diphospho-sugar transferases"/>
    <property type="match status" value="1"/>
</dbReference>
<keyword evidence="3" id="KW-0548">Nucleotidyltransferase</keyword>
<dbReference type="RefSeq" id="WP_114767955.1">
    <property type="nucleotide sequence ID" value="NZ_QQBB01000001.1"/>
</dbReference>
<keyword evidence="4" id="KW-1185">Reference proteome</keyword>
<dbReference type="PANTHER" id="PTHR43777">
    <property type="entry name" value="MOLYBDENUM COFACTOR CYTIDYLYLTRANSFERASE"/>
    <property type="match status" value="1"/>
</dbReference>
<feature type="domain" description="MobA-like NTP transferase" evidence="2">
    <location>
        <begin position="6"/>
        <end position="172"/>
    </location>
</feature>
<sequence length="204" mass="20787">MAEFHALVLAAGAGTRFGGRKLLAPWGGGVLLHGALQVALSAPVAGVVLVTGADSKEVSEAAQDFAATWTNAPDVHVIHAQDHRDGLSASLRAGLAALPPSASGAFIFLGDMLCIPSTVPAALADAMTLPNILAAAPVYEGRRGHPVLVSAFLFPQLAALHGDQGARRVLDGLGPALALVPTYDPGVLLDVDETADLARILSAR</sequence>
<name>A0A370HU00_9HYPH</name>
<comment type="caution">
    <text evidence="3">The sequence shown here is derived from an EMBL/GenBank/DDBJ whole genome shotgun (WGS) entry which is preliminary data.</text>
</comment>
<proteinExistence type="predicted"/>
<dbReference type="EMBL" id="QQBB01000001">
    <property type="protein sequence ID" value="RDI61770.1"/>
    <property type="molecule type" value="Genomic_DNA"/>
</dbReference>
<gene>
    <name evidence="3" type="ORF">DES45_10125</name>
</gene>
<keyword evidence="3" id="KW-0808">Transferase</keyword>
<evidence type="ECO:0000256" key="1">
    <source>
        <dbReference type="ARBA" id="ARBA00022842"/>
    </source>
</evidence>
<dbReference type="AlphaFoldDB" id="A0A370HU00"/>
<evidence type="ECO:0000313" key="4">
    <source>
        <dbReference type="Proteomes" id="UP000254925"/>
    </source>
</evidence>
<evidence type="ECO:0000313" key="3">
    <source>
        <dbReference type="EMBL" id="RDI61770.1"/>
    </source>
</evidence>